<dbReference type="SUPFAM" id="SSF54637">
    <property type="entry name" value="Thioesterase/thiol ester dehydrase-isomerase"/>
    <property type="match status" value="1"/>
</dbReference>
<dbReference type="InterPro" id="IPR003736">
    <property type="entry name" value="PAAI_dom"/>
</dbReference>
<dbReference type="PANTHER" id="PTHR43240:SF7">
    <property type="entry name" value="BLR7284 PROTEIN"/>
    <property type="match status" value="1"/>
</dbReference>
<organism evidence="3 4">
    <name type="scientific">Isoalcanivorax beigongshangi</name>
    <dbReference type="NCBI Taxonomy" id="3238810"/>
    <lineage>
        <taxon>Bacteria</taxon>
        <taxon>Pseudomonadati</taxon>
        <taxon>Pseudomonadota</taxon>
        <taxon>Gammaproteobacteria</taxon>
        <taxon>Oceanospirillales</taxon>
        <taxon>Alcanivoracaceae</taxon>
        <taxon>Isoalcanivorax</taxon>
    </lineage>
</organism>
<dbReference type="NCBIfam" id="TIGR00369">
    <property type="entry name" value="unchar_dom_1"/>
    <property type="match status" value="1"/>
</dbReference>
<comment type="caution">
    <text evidence="3">The sequence shown here is derived from an EMBL/GenBank/DDBJ whole genome shotgun (WGS) entry which is preliminary data.</text>
</comment>
<gene>
    <name evidence="3" type="ORF">AB5I84_07430</name>
</gene>
<keyword evidence="4" id="KW-1185">Reference proteome</keyword>
<dbReference type="Proteomes" id="UP001562065">
    <property type="component" value="Unassembled WGS sequence"/>
</dbReference>
<proteinExistence type="predicted"/>
<evidence type="ECO:0000313" key="4">
    <source>
        <dbReference type="Proteomes" id="UP001562065"/>
    </source>
</evidence>
<accession>A0ABV4AJE4</accession>
<sequence>MTRQDVCERFVASVRHSTRLNMQVLEALEDRVTVRMPYSEDLVGNPDTGVIHGGAIFTLIDQAGGLANCCRLFPEFELTPTIDMRVDHLRAPRPGHGILCYSHCYRLSEHVAFVSSRVFEEEAEGVPSDLGEIATCLATYMRMKLPGQSRRGEG</sequence>
<dbReference type="RefSeq" id="WP_369455223.1">
    <property type="nucleotide sequence ID" value="NZ_JBGCUO010000001.1"/>
</dbReference>
<reference evidence="3 4" key="1">
    <citation type="submission" date="2024-07" db="EMBL/GenBank/DDBJ databases">
        <authorList>
            <person name="Ren Q."/>
        </authorList>
    </citation>
    <scope>NUCLEOTIDE SEQUENCE [LARGE SCALE GENOMIC DNA]</scope>
    <source>
        <strain evidence="3 4">REN37</strain>
    </source>
</reference>
<protein>
    <submittedName>
        <fullName evidence="3">PaaI family thioesterase</fullName>
        <ecNumber evidence="3">3.1.2.-</ecNumber>
    </submittedName>
</protein>
<dbReference type="Pfam" id="PF03061">
    <property type="entry name" value="4HBT"/>
    <property type="match status" value="1"/>
</dbReference>
<dbReference type="PANTHER" id="PTHR43240">
    <property type="entry name" value="1,4-DIHYDROXY-2-NAPHTHOYL-COA THIOESTERASE 1"/>
    <property type="match status" value="1"/>
</dbReference>
<evidence type="ECO:0000313" key="3">
    <source>
        <dbReference type="EMBL" id="MEY1661978.1"/>
    </source>
</evidence>
<dbReference type="EMBL" id="JBGCUO010000001">
    <property type="protein sequence ID" value="MEY1661978.1"/>
    <property type="molecule type" value="Genomic_DNA"/>
</dbReference>
<dbReference type="InterPro" id="IPR029069">
    <property type="entry name" value="HotDog_dom_sf"/>
</dbReference>
<dbReference type="GO" id="GO:0016787">
    <property type="term" value="F:hydrolase activity"/>
    <property type="evidence" value="ECO:0007669"/>
    <property type="project" value="UniProtKB-KW"/>
</dbReference>
<feature type="domain" description="Thioesterase" evidence="2">
    <location>
        <begin position="49"/>
        <end position="122"/>
    </location>
</feature>
<name>A0ABV4AJE4_9GAMM</name>
<evidence type="ECO:0000259" key="2">
    <source>
        <dbReference type="Pfam" id="PF03061"/>
    </source>
</evidence>
<keyword evidence="1 3" id="KW-0378">Hydrolase</keyword>
<dbReference type="Gene3D" id="3.10.129.10">
    <property type="entry name" value="Hotdog Thioesterase"/>
    <property type="match status" value="1"/>
</dbReference>
<dbReference type="EC" id="3.1.2.-" evidence="3"/>
<evidence type="ECO:0000256" key="1">
    <source>
        <dbReference type="ARBA" id="ARBA00022801"/>
    </source>
</evidence>
<dbReference type="CDD" id="cd03443">
    <property type="entry name" value="PaaI_thioesterase"/>
    <property type="match status" value="1"/>
</dbReference>
<dbReference type="InterPro" id="IPR006683">
    <property type="entry name" value="Thioestr_dom"/>
</dbReference>